<sequence>MMLLLNKIKFQSSRGVPLTLNRVLKARVESFMGAKKHVVECWEDLDQGHQTVGASVDAALLVWPLKFLQLLINWEFNMPIMNLKDGNANVAPLSSIHKCLGSIPTAFLALLLSLIICVCVFVYVYLSALPHVVYSISLLSFFLCFCSFFFFFSSY</sequence>
<dbReference type="HOGENOM" id="CLU_1698678_0_0_1"/>
<evidence type="ECO:0000313" key="3">
    <source>
        <dbReference type="Proteomes" id="UP000026915"/>
    </source>
</evidence>
<proteinExistence type="predicted"/>
<keyword evidence="1" id="KW-0812">Transmembrane</keyword>
<keyword evidence="1" id="KW-0472">Membrane</keyword>
<dbReference type="Gramene" id="EOY30404">
    <property type="protein sequence ID" value="EOY30404"/>
    <property type="gene ID" value="TCM_037627"/>
</dbReference>
<keyword evidence="3" id="KW-1185">Reference proteome</keyword>
<feature type="transmembrane region" description="Helical" evidence="1">
    <location>
        <begin position="106"/>
        <end position="126"/>
    </location>
</feature>
<protein>
    <submittedName>
        <fullName evidence="2">Uncharacterized protein</fullName>
    </submittedName>
</protein>
<accession>A0A061GTD9</accession>
<dbReference type="InParanoid" id="A0A061GTD9"/>
<evidence type="ECO:0000256" key="1">
    <source>
        <dbReference type="SAM" id="Phobius"/>
    </source>
</evidence>
<feature type="transmembrane region" description="Helical" evidence="1">
    <location>
        <begin position="132"/>
        <end position="152"/>
    </location>
</feature>
<name>A0A061GTD9_THECC</name>
<dbReference type="EMBL" id="CM001887">
    <property type="protein sequence ID" value="EOY30404.1"/>
    <property type="molecule type" value="Genomic_DNA"/>
</dbReference>
<evidence type="ECO:0000313" key="2">
    <source>
        <dbReference type="EMBL" id="EOY30404.1"/>
    </source>
</evidence>
<gene>
    <name evidence="2" type="ORF">TCM_037627</name>
</gene>
<keyword evidence="1" id="KW-1133">Transmembrane helix</keyword>
<reference evidence="2 3" key="1">
    <citation type="journal article" date="2013" name="Genome Biol.">
        <title>The genome sequence of the most widely cultivated cacao type and its use to identify candidate genes regulating pod color.</title>
        <authorList>
            <person name="Motamayor J.C."/>
            <person name="Mockaitis K."/>
            <person name="Schmutz J."/>
            <person name="Haiminen N."/>
            <person name="Iii D.L."/>
            <person name="Cornejo O."/>
            <person name="Findley S.D."/>
            <person name="Zheng P."/>
            <person name="Utro F."/>
            <person name="Royaert S."/>
            <person name="Saski C."/>
            <person name="Jenkins J."/>
            <person name="Podicheti R."/>
            <person name="Zhao M."/>
            <person name="Scheffler B.E."/>
            <person name="Stack J.C."/>
            <person name="Feltus F.A."/>
            <person name="Mustiga G.M."/>
            <person name="Amores F."/>
            <person name="Phillips W."/>
            <person name="Marelli J.P."/>
            <person name="May G.D."/>
            <person name="Shapiro H."/>
            <person name="Ma J."/>
            <person name="Bustamante C.D."/>
            <person name="Schnell R.J."/>
            <person name="Main D."/>
            <person name="Gilbert D."/>
            <person name="Parida L."/>
            <person name="Kuhn D.N."/>
        </authorList>
    </citation>
    <scope>NUCLEOTIDE SEQUENCE [LARGE SCALE GENOMIC DNA]</scope>
    <source>
        <strain evidence="3">cv. Matina 1-6</strain>
    </source>
</reference>
<dbReference type="Proteomes" id="UP000026915">
    <property type="component" value="Chromosome 9"/>
</dbReference>
<dbReference type="AlphaFoldDB" id="A0A061GTD9"/>
<organism evidence="2 3">
    <name type="scientific">Theobroma cacao</name>
    <name type="common">Cacao</name>
    <name type="synonym">Cocoa</name>
    <dbReference type="NCBI Taxonomy" id="3641"/>
    <lineage>
        <taxon>Eukaryota</taxon>
        <taxon>Viridiplantae</taxon>
        <taxon>Streptophyta</taxon>
        <taxon>Embryophyta</taxon>
        <taxon>Tracheophyta</taxon>
        <taxon>Spermatophyta</taxon>
        <taxon>Magnoliopsida</taxon>
        <taxon>eudicotyledons</taxon>
        <taxon>Gunneridae</taxon>
        <taxon>Pentapetalae</taxon>
        <taxon>rosids</taxon>
        <taxon>malvids</taxon>
        <taxon>Malvales</taxon>
        <taxon>Malvaceae</taxon>
        <taxon>Byttnerioideae</taxon>
        <taxon>Theobroma</taxon>
    </lineage>
</organism>